<dbReference type="SUPFAM" id="SSF54637">
    <property type="entry name" value="Thioesterase/thiol ester dehydrase-isomerase"/>
    <property type="match status" value="1"/>
</dbReference>
<evidence type="ECO:0000313" key="1">
    <source>
        <dbReference type="EMBL" id="MCT2585883.1"/>
    </source>
</evidence>
<comment type="caution">
    <text evidence="1">The sequence shown here is derived from an EMBL/GenBank/DDBJ whole genome shotgun (WGS) entry which is preliminary data.</text>
</comment>
<gene>
    <name evidence="1" type="ORF">JT362_22460</name>
</gene>
<keyword evidence="2" id="KW-1185">Reference proteome</keyword>
<proteinExistence type="predicted"/>
<accession>A0ABT2JDC4</accession>
<dbReference type="RefSeq" id="WP_260193613.1">
    <property type="nucleotide sequence ID" value="NZ_JAFFZE010000016.1"/>
</dbReference>
<dbReference type="EMBL" id="JAFFZE010000016">
    <property type="protein sequence ID" value="MCT2585883.1"/>
    <property type="molecule type" value="Genomic_DNA"/>
</dbReference>
<organism evidence="1 2">
    <name type="scientific">Actinophytocola gossypii</name>
    <dbReference type="NCBI Taxonomy" id="2812003"/>
    <lineage>
        <taxon>Bacteria</taxon>
        <taxon>Bacillati</taxon>
        <taxon>Actinomycetota</taxon>
        <taxon>Actinomycetes</taxon>
        <taxon>Pseudonocardiales</taxon>
        <taxon>Pseudonocardiaceae</taxon>
    </lineage>
</organism>
<sequence>MTRPSDVKPREGDLPGTRWDDFEIGAELPSFSFTISPEIVAEYSRAIENDPNGYVLDGKRVAIPSILSVYLMATLYRRYPPTQGGIMAGNKFRYYGLISADSDTTIVGSGEILDKFEKRGRRYVRYVARFTGADGKTIAEAENISTFPN</sequence>
<dbReference type="Proteomes" id="UP001156441">
    <property type="component" value="Unassembled WGS sequence"/>
</dbReference>
<protein>
    <recommendedName>
        <fullName evidence="3">N-terminal of MaoC-like dehydratase domain-containing protein</fullName>
    </recommendedName>
</protein>
<dbReference type="Gene3D" id="3.10.129.10">
    <property type="entry name" value="Hotdog Thioesterase"/>
    <property type="match status" value="1"/>
</dbReference>
<reference evidence="1 2" key="1">
    <citation type="submission" date="2021-02" db="EMBL/GenBank/DDBJ databases">
        <title>Actinophytocola xerophila sp. nov., isolated from soil of cotton cropping field.</title>
        <authorList>
            <person name="Huang R."/>
            <person name="Chen X."/>
            <person name="Ge X."/>
            <person name="Liu W."/>
        </authorList>
    </citation>
    <scope>NUCLEOTIDE SEQUENCE [LARGE SCALE GENOMIC DNA]</scope>
    <source>
        <strain evidence="1 2">S1-96</strain>
    </source>
</reference>
<evidence type="ECO:0008006" key="3">
    <source>
        <dbReference type="Google" id="ProtNLM"/>
    </source>
</evidence>
<name>A0ABT2JDC4_9PSEU</name>
<dbReference type="InterPro" id="IPR029069">
    <property type="entry name" value="HotDog_dom_sf"/>
</dbReference>
<evidence type="ECO:0000313" key="2">
    <source>
        <dbReference type="Proteomes" id="UP001156441"/>
    </source>
</evidence>